<dbReference type="RefSeq" id="WP_018166128.1">
    <property type="nucleotide sequence ID" value="NZ_RQZA01000016.1"/>
</dbReference>
<feature type="transmembrane region" description="Helical" evidence="1">
    <location>
        <begin position="6"/>
        <end position="25"/>
    </location>
</feature>
<name>A0A3P1V804_9STRE</name>
<evidence type="ECO:0000313" key="2">
    <source>
        <dbReference type="EMBL" id="RRD29485.1"/>
    </source>
</evidence>
<proteinExistence type="predicted"/>
<dbReference type="EMBL" id="RQZA01000016">
    <property type="protein sequence ID" value="RRD29485.1"/>
    <property type="molecule type" value="Genomic_DNA"/>
</dbReference>
<gene>
    <name evidence="2" type="ORF">EII38_09595</name>
</gene>
<keyword evidence="1" id="KW-0472">Membrane</keyword>
<keyword evidence="1" id="KW-0812">Transmembrane</keyword>
<evidence type="ECO:0000256" key="1">
    <source>
        <dbReference type="SAM" id="Phobius"/>
    </source>
</evidence>
<reference evidence="2 3" key="1">
    <citation type="submission" date="2018-11" db="EMBL/GenBank/DDBJ databases">
        <title>Genomes From Bacteria Associated with the Canine Oral Cavity: a Test Case for Automated Genome-Based Taxonomic Assignment.</title>
        <authorList>
            <person name="Coil D.A."/>
            <person name="Jospin G."/>
            <person name="Darling A.E."/>
            <person name="Wallis C."/>
            <person name="Davis I.J."/>
            <person name="Harris S."/>
            <person name="Eisen J.A."/>
            <person name="Holcombe L.J."/>
            <person name="O'Flynn C."/>
        </authorList>
    </citation>
    <scope>NUCLEOTIDE SEQUENCE [LARGE SCALE GENOMIC DNA]</scope>
    <source>
        <strain evidence="2 3">OH4621_COT-116</strain>
    </source>
</reference>
<keyword evidence="1" id="KW-1133">Transmembrane helix</keyword>
<keyword evidence="3" id="KW-1185">Reference proteome</keyword>
<protein>
    <submittedName>
        <fullName evidence="2">Uncharacterized protein</fullName>
    </submittedName>
</protein>
<dbReference type="Proteomes" id="UP000281771">
    <property type="component" value="Unassembled WGS sequence"/>
</dbReference>
<organism evidence="2 3">
    <name type="scientific">Streptococcus minor</name>
    <dbReference type="NCBI Taxonomy" id="229549"/>
    <lineage>
        <taxon>Bacteria</taxon>
        <taxon>Bacillati</taxon>
        <taxon>Bacillota</taxon>
        <taxon>Bacilli</taxon>
        <taxon>Lactobacillales</taxon>
        <taxon>Streptococcaceae</taxon>
        <taxon>Streptococcus</taxon>
    </lineage>
</organism>
<sequence length="79" mass="9010">MTESIVGAIAVITFIVFLSASSAIFEMRKLERERKERDLELIKQQEEWLLIQKGIAMERATFIKRAKATLAKGPCKDIV</sequence>
<accession>A0A3P1V804</accession>
<comment type="caution">
    <text evidence="2">The sequence shown here is derived from an EMBL/GenBank/DDBJ whole genome shotgun (WGS) entry which is preliminary data.</text>
</comment>
<evidence type="ECO:0000313" key="3">
    <source>
        <dbReference type="Proteomes" id="UP000281771"/>
    </source>
</evidence>
<dbReference type="AlphaFoldDB" id="A0A3P1V804"/>
<dbReference type="STRING" id="1123309.GCA_000377005_00190"/>